<protein>
    <recommendedName>
        <fullName evidence="4">DUF3102 domain-containing protein</fullName>
    </recommendedName>
</protein>
<dbReference type="Proteomes" id="UP000005695">
    <property type="component" value="Unassembled WGS sequence"/>
</dbReference>
<name>Q1JVB4_DESA6</name>
<keyword evidence="1" id="KW-0175">Coiled coil</keyword>
<dbReference type="AlphaFoldDB" id="Q1JVB4"/>
<proteinExistence type="predicted"/>
<sequence>MSKQDVQNQTTAALEVVDMEKRQEAAAVNDQAQREALIAQCHEVIGRVQANQLMAKFGNVASLVYLKQIKESKIYKDLPGIGTWDKFCEYTGLSRRKIDEDLLNLTTFGEDFLETCCQLQVGYRDLRKLRQLSSDGSVQIEAQTLTIGGETIPLDDDHAEELQAAIETVLDAKTQEAEETQAALKAKDRILKSKEDVINRQEKELAKHESRAKKQGFAPGEEAFLKQLAADKMVVDDILGKYSVDDGALDAELTERMKAELVETLGYFKRVATAYHDAAETLYESDGKTWDSDALIAEFEEENPEQKVPHLQSV</sequence>
<feature type="coiled-coil region" evidence="1">
    <location>
        <begin position="159"/>
        <end position="211"/>
    </location>
</feature>
<evidence type="ECO:0000313" key="2">
    <source>
        <dbReference type="EMBL" id="EAT14181.1"/>
    </source>
</evidence>
<dbReference type="OrthoDB" id="8564384at2"/>
<evidence type="ECO:0000313" key="3">
    <source>
        <dbReference type="Proteomes" id="UP000005695"/>
    </source>
</evidence>
<reference evidence="2" key="2">
    <citation type="submission" date="2006-05" db="EMBL/GenBank/DDBJ databases">
        <title>Sequencing of the draft genome and assembly of Desulfuromonas acetoxidans DSM 684.</title>
        <authorList>
            <consortium name="US DOE Joint Genome Institute (JGI-PGF)"/>
            <person name="Copeland A."/>
            <person name="Lucas S."/>
            <person name="Lapidus A."/>
            <person name="Barry K."/>
            <person name="Detter J.C."/>
            <person name="Glavina del Rio T."/>
            <person name="Hammon N."/>
            <person name="Israni S."/>
            <person name="Dalin E."/>
            <person name="Tice H."/>
            <person name="Bruce D."/>
            <person name="Pitluck S."/>
            <person name="Richardson P."/>
        </authorList>
    </citation>
    <scope>NUCLEOTIDE SEQUENCE [LARGE SCALE GENOMIC DNA]</scope>
    <source>
        <strain evidence="2">DSM 684</strain>
    </source>
</reference>
<evidence type="ECO:0000256" key="1">
    <source>
        <dbReference type="SAM" id="Coils"/>
    </source>
</evidence>
<gene>
    <name evidence="2" type="ORF">Dace_0107</name>
</gene>
<keyword evidence="3" id="KW-1185">Reference proteome</keyword>
<comment type="caution">
    <text evidence="2">The sequence shown here is derived from an EMBL/GenBank/DDBJ whole genome shotgun (WGS) entry which is preliminary data.</text>
</comment>
<organism evidence="2 3">
    <name type="scientific">Desulfuromonas acetoxidans (strain DSM 684 / 11070)</name>
    <dbReference type="NCBI Taxonomy" id="281689"/>
    <lineage>
        <taxon>Bacteria</taxon>
        <taxon>Pseudomonadati</taxon>
        <taxon>Thermodesulfobacteriota</taxon>
        <taxon>Desulfuromonadia</taxon>
        <taxon>Desulfuromonadales</taxon>
        <taxon>Desulfuromonadaceae</taxon>
        <taxon>Desulfuromonas</taxon>
    </lineage>
</organism>
<evidence type="ECO:0008006" key="4">
    <source>
        <dbReference type="Google" id="ProtNLM"/>
    </source>
</evidence>
<dbReference type="EMBL" id="AAEW02000045">
    <property type="protein sequence ID" value="EAT14181.1"/>
    <property type="molecule type" value="Genomic_DNA"/>
</dbReference>
<dbReference type="RefSeq" id="WP_006003337.1">
    <property type="nucleotide sequence ID" value="NZ_AAEW02000045.1"/>
</dbReference>
<reference evidence="2" key="1">
    <citation type="submission" date="2006-05" db="EMBL/GenBank/DDBJ databases">
        <title>Annotation of the draft genome assembly of Desulfuromonas acetoxidans DSM 684.</title>
        <authorList>
            <consortium name="US DOE Joint Genome Institute (JGI-ORNL)"/>
            <person name="Larimer F."/>
            <person name="Land M."/>
            <person name="Hauser L."/>
        </authorList>
    </citation>
    <scope>NUCLEOTIDE SEQUENCE [LARGE SCALE GENOMIC DNA]</scope>
    <source>
        <strain evidence="2">DSM 684</strain>
    </source>
</reference>
<accession>Q1JVB4</accession>